<dbReference type="AlphaFoldDB" id="A0A4Y7SNE7"/>
<evidence type="ECO:0000313" key="2">
    <source>
        <dbReference type="EMBL" id="TEB23134.1"/>
    </source>
</evidence>
<proteinExistence type="predicted"/>
<evidence type="ECO:0000256" key="1">
    <source>
        <dbReference type="SAM" id="MobiDB-lite"/>
    </source>
</evidence>
<accession>A0A4Y7SNE7</accession>
<name>A0A4Y7SNE7_COPMI</name>
<keyword evidence="3" id="KW-1185">Reference proteome</keyword>
<organism evidence="2 3">
    <name type="scientific">Coprinellus micaceus</name>
    <name type="common">Glistening ink-cap mushroom</name>
    <name type="synonym">Coprinus micaceus</name>
    <dbReference type="NCBI Taxonomy" id="71717"/>
    <lineage>
        <taxon>Eukaryota</taxon>
        <taxon>Fungi</taxon>
        <taxon>Dikarya</taxon>
        <taxon>Basidiomycota</taxon>
        <taxon>Agaricomycotina</taxon>
        <taxon>Agaricomycetes</taxon>
        <taxon>Agaricomycetidae</taxon>
        <taxon>Agaricales</taxon>
        <taxon>Agaricineae</taxon>
        <taxon>Psathyrellaceae</taxon>
        <taxon>Coprinellus</taxon>
    </lineage>
</organism>
<comment type="caution">
    <text evidence="2">The sequence shown here is derived from an EMBL/GenBank/DDBJ whole genome shotgun (WGS) entry which is preliminary data.</text>
</comment>
<protein>
    <submittedName>
        <fullName evidence="2">Uncharacterized protein</fullName>
    </submittedName>
</protein>
<evidence type="ECO:0000313" key="3">
    <source>
        <dbReference type="Proteomes" id="UP000298030"/>
    </source>
</evidence>
<sequence length="188" mass="20131">MLRRGGYSETLEERSRGHTKDKHHWGIDAEEGTDQCSRQVNRQSLSSALVWAAPSPTVSGGRGDHFLSSTRIGCAFGSIERNPAVDNRANQGRGWARLSGSSNSPASHLPFFPWAFLAMAAREFAFIHGSGAHCCRRDRDQSSLGYAASTARASPTHPSFPSYADSTAAPPLGSHFNASCPGQADLTA</sequence>
<reference evidence="2 3" key="1">
    <citation type="journal article" date="2019" name="Nat. Ecol. Evol.">
        <title>Megaphylogeny resolves global patterns of mushroom evolution.</title>
        <authorList>
            <person name="Varga T."/>
            <person name="Krizsan K."/>
            <person name="Foldi C."/>
            <person name="Dima B."/>
            <person name="Sanchez-Garcia M."/>
            <person name="Sanchez-Ramirez S."/>
            <person name="Szollosi G.J."/>
            <person name="Szarkandi J.G."/>
            <person name="Papp V."/>
            <person name="Albert L."/>
            <person name="Andreopoulos W."/>
            <person name="Angelini C."/>
            <person name="Antonin V."/>
            <person name="Barry K.W."/>
            <person name="Bougher N.L."/>
            <person name="Buchanan P."/>
            <person name="Buyck B."/>
            <person name="Bense V."/>
            <person name="Catcheside P."/>
            <person name="Chovatia M."/>
            <person name="Cooper J."/>
            <person name="Damon W."/>
            <person name="Desjardin D."/>
            <person name="Finy P."/>
            <person name="Geml J."/>
            <person name="Haridas S."/>
            <person name="Hughes K."/>
            <person name="Justo A."/>
            <person name="Karasinski D."/>
            <person name="Kautmanova I."/>
            <person name="Kiss B."/>
            <person name="Kocsube S."/>
            <person name="Kotiranta H."/>
            <person name="LaButti K.M."/>
            <person name="Lechner B.E."/>
            <person name="Liimatainen K."/>
            <person name="Lipzen A."/>
            <person name="Lukacs Z."/>
            <person name="Mihaltcheva S."/>
            <person name="Morgado L.N."/>
            <person name="Niskanen T."/>
            <person name="Noordeloos M.E."/>
            <person name="Ohm R.A."/>
            <person name="Ortiz-Santana B."/>
            <person name="Ovrebo C."/>
            <person name="Racz N."/>
            <person name="Riley R."/>
            <person name="Savchenko A."/>
            <person name="Shiryaev A."/>
            <person name="Soop K."/>
            <person name="Spirin V."/>
            <person name="Szebenyi C."/>
            <person name="Tomsovsky M."/>
            <person name="Tulloss R.E."/>
            <person name="Uehling J."/>
            <person name="Grigoriev I.V."/>
            <person name="Vagvolgyi C."/>
            <person name="Papp T."/>
            <person name="Martin F.M."/>
            <person name="Miettinen O."/>
            <person name="Hibbett D.S."/>
            <person name="Nagy L.G."/>
        </authorList>
    </citation>
    <scope>NUCLEOTIDE SEQUENCE [LARGE SCALE GENOMIC DNA]</scope>
    <source>
        <strain evidence="2 3">FP101781</strain>
    </source>
</reference>
<feature type="region of interest" description="Disordered" evidence="1">
    <location>
        <begin position="1"/>
        <end position="36"/>
    </location>
</feature>
<dbReference type="Proteomes" id="UP000298030">
    <property type="component" value="Unassembled WGS sequence"/>
</dbReference>
<dbReference type="EMBL" id="QPFP01000081">
    <property type="protein sequence ID" value="TEB23134.1"/>
    <property type="molecule type" value="Genomic_DNA"/>
</dbReference>
<gene>
    <name evidence="2" type="ORF">FA13DRAFT_1455679</name>
</gene>